<dbReference type="PANTHER" id="PTHR21495">
    <property type="entry name" value="NUCLEOPORIN-RELATED"/>
    <property type="match status" value="1"/>
</dbReference>
<evidence type="ECO:0000256" key="2">
    <source>
        <dbReference type="ARBA" id="ARBA00011738"/>
    </source>
</evidence>
<sequence length="175" mass="18817">MAFRMLSMAFLVFLLGSGTWAVEADQPPRSLKYYLQQQFGVNELGMVPAARAAVNGTATGFGLEVVYEFTMTKTASPQSKVLGYVRGTAIVVNNAVGGNTFFVQNVIHYDAGSSPGTLSQQGEAIFENSPWEFAITGGTGIFRKAHGYNVGRFVSATPTPNGTLITTYYEATISY</sequence>
<keyword evidence="4" id="KW-0732">Signal</keyword>
<evidence type="ECO:0000256" key="4">
    <source>
        <dbReference type="RuleBase" id="RU363099"/>
    </source>
</evidence>
<protein>
    <recommendedName>
        <fullName evidence="4">Dirigent protein</fullName>
    </recommendedName>
</protein>
<keyword evidence="3 4" id="KW-0964">Secreted</keyword>
<dbReference type="Proteomes" id="UP000825935">
    <property type="component" value="Chromosome 21"/>
</dbReference>
<evidence type="ECO:0000313" key="5">
    <source>
        <dbReference type="EMBL" id="KAH7315195.1"/>
    </source>
</evidence>
<comment type="subunit">
    <text evidence="2 4">Homodimer.</text>
</comment>
<dbReference type="EMBL" id="CM035426">
    <property type="protein sequence ID" value="KAH7315195.1"/>
    <property type="molecule type" value="Genomic_DNA"/>
</dbReference>
<dbReference type="Gene3D" id="2.40.480.10">
    <property type="entry name" value="Allene oxide cyclase-like"/>
    <property type="match status" value="1"/>
</dbReference>
<gene>
    <name evidence="5" type="ORF">KP509_21G038900</name>
</gene>
<dbReference type="InterPro" id="IPR004265">
    <property type="entry name" value="Dirigent"/>
</dbReference>
<dbReference type="GO" id="GO:0009699">
    <property type="term" value="P:phenylpropanoid biosynthetic process"/>
    <property type="evidence" value="ECO:0007669"/>
    <property type="project" value="UniProtKB-ARBA"/>
</dbReference>
<dbReference type="AlphaFoldDB" id="A0A8T2S946"/>
<evidence type="ECO:0000256" key="1">
    <source>
        <dbReference type="ARBA" id="ARBA00010746"/>
    </source>
</evidence>
<keyword evidence="4" id="KW-0052">Apoplast</keyword>
<feature type="signal peptide" evidence="4">
    <location>
        <begin position="1"/>
        <end position="24"/>
    </location>
</feature>
<dbReference type="GO" id="GO:0048046">
    <property type="term" value="C:apoplast"/>
    <property type="evidence" value="ECO:0007669"/>
    <property type="project" value="UniProtKB-SubCell"/>
</dbReference>
<name>A0A8T2S946_CERRI</name>
<reference evidence="5" key="1">
    <citation type="submission" date="2021-08" db="EMBL/GenBank/DDBJ databases">
        <title>WGS assembly of Ceratopteris richardii.</title>
        <authorList>
            <person name="Marchant D.B."/>
            <person name="Chen G."/>
            <person name="Jenkins J."/>
            <person name="Shu S."/>
            <person name="Leebens-Mack J."/>
            <person name="Grimwood J."/>
            <person name="Schmutz J."/>
            <person name="Soltis P."/>
            <person name="Soltis D."/>
            <person name="Chen Z.-H."/>
        </authorList>
    </citation>
    <scope>NUCLEOTIDE SEQUENCE</scope>
    <source>
        <strain evidence="5">Whitten #5841</strain>
        <tissue evidence="5">Leaf</tissue>
    </source>
</reference>
<dbReference type="Pfam" id="PF03018">
    <property type="entry name" value="Dirigent"/>
    <property type="match status" value="1"/>
</dbReference>
<evidence type="ECO:0000313" key="6">
    <source>
        <dbReference type="Proteomes" id="UP000825935"/>
    </source>
</evidence>
<organism evidence="5 6">
    <name type="scientific">Ceratopteris richardii</name>
    <name type="common">Triangle waterfern</name>
    <dbReference type="NCBI Taxonomy" id="49495"/>
    <lineage>
        <taxon>Eukaryota</taxon>
        <taxon>Viridiplantae</taxon>
        <taxon>Streptophyta</taxon>
        <taxon>Embryophyta</taxon>
        <taxon>Tracheophyta</taxon>
        <taxon>Polypodiopsida</taxon>
        <taxon>Polypodiidae</taxon>
        <taxon>Polypodiales</taxon>
        <taxon>Pteridineae</taxon>
        <taxon>Pteridaceae</taxon>
        <taxon>Parkerioideae</taxon>
        <taxon>Ceratopteris</taxon>
    </lineage>
</organism>
<dbReference type="OrthoDB" id="1864232at2759"/>
<comment type="caution">
    <text evidence="5">The sequence shown here is derived from an EMBL/GenBank/DDBJ whole genome shotgun (WGS) entry which is preliminary data.</text>
</comment>
<proteinExistence type="inferred from homology"/>
<comment type="subcellular location">
    <subcellularLocation>
        <location evidence="4">Secreted</location>
        <location evidence="4">Extracellular space</location>
        <location evidence="4">Apoplast</location>
    </subcellularLocation>
</comment>
<accession>A0A8T2S946</accession>
<comment type="similarity">
    <text evidence="1 4">Belongs to the plant dirigent protein family.</text>
</comment>
<feature type="chain" id="PRO_5035961289" description="Dirigent protein" evidence="4">
    <location>
        <begin position="25"/>
        <end position="175"/>
    </location>
</feature>
<keyword evidence="6" id="KW-1185">Reference proteome</keyword>
<dbReference type="InterPro" id="IPR044859">
    <property type="entry name" value="Allene_oxi_cyc_Dirigent"/>
</dbReference>
<comment type="function">
    <text evidence="4">Dirigent proteins impart stereoselectivity on the phenoxy radical-coupling reaction, yielding optically active lignans from two molecules of coniferyl alcohol in the biosynthesis of lignans, flavonolignans, and alkaloids and thus plays a central role in plant secondary metabolism.</text>
</comment>
<evidence type="ECO:0000256" key="3">
    <source>
        <dbReference type="ARBA" id="ARBA00022525"/>
    </source>
</evidence>